<dbReference type="EMBL" id="MLYV02000146">
    <property type="protein sequence ID" value="PSS34157.1"/>
    <property type="molecule type" value="Genomic_DNA"/>
</dbReference>
<organism evidence="2 3">
    <name type="scientific">Hermanssonia centrifuga</name>
    <dbReference type="NCBI Taxonomy" id="98765"/>
    <lineage>
        <taxon>Eukaryota</taxon>
        <taxon>Fungi</taxon>
        <taxon>Dikarya</taxon>
        <taxon>Basidiomycota</taxon>
        <taxon>Agaricomycotina</taxon>
        <taxon>Agaricomycetes</taxon>
        <taxon>Polyporales</taxon>
        <taxon>Meruliaceae</taxon>
        <taxon>Hermanssonia</taxon>
    </lineage>
</organism>
<name>A0A2R6RVU9_9APHY</name>
<sequence length="50" mass="5559">MELLHLQDNQTAESFQSKEAGPPTYPSTLRMGHGGTLKKRTPKPRIEPAI</sequence>
<reference evidence="2 3" key="1">
    <citation type="submission" date="2018-02" db="EMBL/GenBank/DDBJ databases">
        <title>Genome sequence of the basidiomycete white-rot fungus Phlebia centrifuga.</title>
        <authorList>
            <person name="Granchi Z."/>
            <person name="Peng M."/>
            <person name="de Vries R.P."/>
            <person name="Hilden K."/>
            <person name="Makela M.R."/>
            <person name="Grigoriev I."/>
            <person name="Riley R."/>
        </authorList>
    </citation>
    <scope>NUCLEOTIDE SEQUENCE [LARGE SCALE GENOMIC DNA]</scope>
    <source>
        <strain evidence="2 3">FBCC195</strain>
    </source>
</reference>
<protein>
    <submittedName>
        <fullName evidence="2">Uncharacterized protein</fullName>
    </submittedName>
</protein>
<evidence type="ECO:0000313" key="2">
    <source>
        <dbReference type="EMBL" id="PSS34157.1"/>
    </source>
</evidence>
<feature type="region of interest" description="Disordered" evidence="1">
    <location>
        <begin position="1"/>
        <end position="50"/>
    </location>
</feature>
<dbReference type="Proteomes" id="UP000186601">
    <property type="component" value="Unassembled WGS sequence"/>
</dbReference>
<feature type="compositionally biased region" description="Polar residues" evidence="1">
    <location>
        <begin position="7"/>
        <end position="17"/>
    </location>
</feature>
<evidence type="ECO:0000313" key="3">
    <source>
        <dbReference type="Proteomes" id="UP000186601"/>
    </source>
</evidence>
<gene>
    <name evidence="2" type="ORF">PHLCEN_2v1774</name>
</gene>
<accession>A0A2R6RVU9</accession>
<keyword evidence="3" id="KW-1185">Reference proteome</keyword>
<proteinExistence type="predicted"/>
<comment type="caution">
    <text evidence="2">The sequence shown here is derived from an EMBL/GenBank/DDBJ whole genome shotgun (WGS) entry which is preliminary data.</text>
</comment>
<dbReference type="AlphaFoldDB" id="A0A2R6RVU9"/>
<evidence type="ECO:0000256" key="1">
    <source>
        <dbReference type="SAM" id="MobiDB-lite"/>
    </source>
</evidence>